<evidence type="ECO:0000313" key="2">
    <source>
        <dbReference type="EMBL" id="TDP97648.1"/>
    </source>
</evidence>
<evidence type="ECO:0000313" key="3">
    <source>
        <dbReference type="Proteomes" id="UP000295444"/>
    </source>
</evidence>
<protein>
    <submittedName>
        <fullName evidence="2">Uncharacterized protein</fullName>
    </submittedName>
</protein>
<accession>A0A4V3CZD6</accession>
<evidence type="ECO:0000256" key="1">
    <source>
        <dbReference type="SAM" id="MobiDB-lite"/>
    </source>
</evidence>
<dbReference type="RefSeq" id="WP_133850821.1">
    <property type="nucleotide sequence ID" value="NZ_SNXZ01000003.1"/>
</dbReference>
<reference evidence="2 3" key="1">
    <citation type="submission" date="2019-03" db="EMBL/GenBank/DDBJ databases">
        <title>Genomic Encyclopedia of Type Strains, Phase IV (KMG-IV): sequencing the most valuable type-strain genomes for metagenomic binning, comparative biology and taxonomic classification.</title>
        <authorList>
            <person name="Goeker M."/>
        </authorList>
    </citation>
    <scope>NUCLEOTIDE SEQUENCE [LARGE SCALE GENOMIC DNA]</scope>
    <source>
        <strain evidence="2 3">DSM 45361</strain>
    </source>
</reference>
<sequence length="116" mass="11727">MARTSVAAQSVPGAGLKPTLTAPTVDGDVVPVGRYYLAVVNAGSGAITVTVQTPEKVSGDLDVAERVVAVPVDPVPTLIPLSSTAYRRPIGGPDPGRAYVDYSAVASVTRAVVTAP</sequence>
<dbReference type="Proteomes" id="UP000295444">
    <property type="component" value="Unassembled WGS sequence"/>
</dbReference>
<proteinExistence type="predicted"/>
<name>A0A4V3CZD6_LABRH</name>
<organism evidence="2 3">
    <name type="scientific">Labedaea rhizosphaerae</name>
    <dbReference type="NCBI Taxonomy" id="598644"/>
    <lineage>
        <taxon>Bacteria</taxon>
        <taxon>Bacillati</taxon>
        <taxon>Actinomycetota</taxon>
        <taxon>Actinomycetes</taxon>
        <taxon>Pseudonocardiales</taxon>
        <taxon>Pseudonocardiaceae</taxon>
        <taxon>Labedaea</taxon>
    </lineage>
</organism>
<dbReference type="AlphaFoldDB" id="A0A4V3CZD6"/>
<dbReference type="EMBL" id="SNXZ01000003">
    <property type="protein sequence ID" value="TDP97648.1"/>
    <property type="molecule type" value="Genomic_DNA"/>
</dbReference>
<dbReference type="OrthoDB" id="3695224at2"/>
<gene>
    <name evidence="2" type="ORF">EV186_103612</name>
</gene>
<comment type="caution">
    <text evidence="2">The sequence shown here is derived from an EMBL/GenBank/DDBJ whole genome shotgun (WGS) entry which is preliminary data.</text>
</comment>
<feature type="region of interest" description="Disordered" evidence="1">
    <location>
        <begin position="1"/>
        <end position="24"/>
    </location>
</feature>
<keyword evidence="3" id="KW-1185">Reference proteome</keyword>